<dbReference type="Proteomes" id="UP000831113">
    <property type="component" value="Chromosome"/>
</dbReference>
<keyword evidence="2" id="KW-1185">Reference proteome</keyword>
<dbReference type="RefSeq" id="WP_243801778.1">
    <property type="nucleotide sequence ID" value="NZ_CP094669.1"/>
</dbReference>
<dbReference type="EMBL" id="CP094669">
    <property type="protein sequence ID" value="UOG76673.1"/>
    <property type="molecule type" value="Genomic_DNA"/>
</dbReference>
<proteinExistence type="predicted"/>
<name>A0ABY4D9C3_9BACT</name>
<reference evidence="1 2" key="1">
    <citation type="submission" date="2022-03" db="EMBL/GenBank/DDBJ databases">
        <title>Hymenobactersp. isolated from the air.</title>
        <authorList>
            <person name="Won M."/>
            <person name="Kwon S.-W."/>
        </authorList>
    </citation>
    <scope>NUCLEOTIDE SEQUENCE [LARGE SCALE GENOMIC DNA]</scope>
    <source>
        <strain evidence="1 2">KACC 21982</strain>
    </source>
</reference>
<protein>
    <submittedName>
        <fullName evidence="1">Uncharacterized protein</fullName>
    </submittedName>
</protein>
<gene>
    <name evidence="1" type="ORF">MTX78_08725</name>
</gene>
<sequence>MRTLLFSYQSPLAVLVGWLSLTSACWGSVHSDLFIEPGKQFVLGGNQRGAFKVAARNVGKAAVEVKERPASGALLSKGTLKTRPASDVAFRGWFGCRTRQSHRHQGQLESAHRWRVWLEHEQ</sequence>
<accession>A0ABY4D9C3</accession>
<dbReference type="PROSITE" id="PS51257">
    <property type="entry name" value="PROKAR_LIPOPROTEIN"/>
    <property type="match status" value="1"/>
</dbReference>
<evidence type="ECO:0000313" key="1">
    <source>
        <dbReference type="EMBL" id="UOG76673.1"/>
    </source>
</evidence>
<evidence type="ECO:0000313" key="2">
    <source>
        <dbReference type="Proteomes" id="UP000831113"/>
    </source>
</evidence>
<organism evidence="1 2">
    <name type="scientific">Hymenobacter tibetensis</name>
    <dbReference type="NCBI Taxonomy" id="497967"/>
    <lineage>
        <taxon>Bacteria</taxon>
        <taxon>Pseudomonadati</taxon>
        <taxon>Bacteroidota</taxon>
        <taxon>Cytophagia</taxon>
        <taxon>Cytophagales</taxon>
        <taxon>Hymenobacteraceae</taxon>
        <taxon>Hymenobacter</taxon>
    </lineage>
</organism>